<evidence type="ECO:0000259" key="1">
    <source>
        <dbReference type="Pfam" id="PF13480"/>
    </source>
</evidence>
<feature type="domain" description="BioF2-like acetyltransferase" evidence="1">
    <location>
        <begin position="157"/>
        <end position="290"/>
    </location>
</feature>
<name>A0A445MZZ4_9BACT</name>
<protein>
    <recommendedName>
        <fullName evidence="1">BioF2-like acetyltransferase domain-containing protein</fullName>
    </recommendedName>
</protein>
<dbReference type="EMBL" id="OJIN01000182">
    <property type="protein sequence ID" value="SPD75009.1"/>
    <property type="molecule type" value="Genomic_DNA"/>
</dbReference>
<dbReference type="SUPFAM" id="SSF55729">
    <property type="entry name" value="Acyl-CoA N-acyltransferases (Nat)"/>
    <property type="match status" value="2"/>
</dbReference>
<reference evidence="2" key="1">
    <citation type="submission" date="2018-01" db="EMBL/GenBank/DDBJ databases">
        <authorList>
            <person name="Regsiter A."/>
            <person name="William W."/>
        </authorList>
    </citation>
    <scope>NUCLEOTIDE SEQUENCE</scope>
    <source>
        <strain evidence="2">TRIP AH-1</strain>
    </source>
</reference>
<sequence>MKMVVITLAQKKDASEWDHVVRHCRNGTFYHLFLWREIYQTVGKPYYFLGREAGEVVGILPLVEVEEKGIRKLLSVPQGVGGICISEKVSEKSNVANSLIQAAKDEARSSGCHQMEIKADSFQAEWYTGWRSIRYALGSTVQIKEDWEAVWKHVFNKKARKNVNYARKLGCVTKVFSNYEITENLLSIFYEMHKEVSDRHEQEPISFEIFKAICRRFEDKCYLCMTYYENLPVAVRFFLADSELRTVYMYMGASKSDYWKYKPNDVGYSDTIQWASQNNFRFVDLGLSPYPSENSGHVHFKERWGGIDYKVDLFQYDLRPVALLFKKVLRKAQVFRNKTFERNYGPDFE</sequence>
<dbReference type="AlphaFoldDB" id="A0A445MZZ4"/>
<proteinExistence type="predicted"/>
<dbReference type="Gene3D" id="3.40.630.30">
    <property type="match status" value="1"/>
</dbReference>
<dbReference type="PANTHER" id="PTHR36174:SF1">
    <property type="entry name" value="LIPID II:GLYCINE GLYCYLTRANSFERASE"/>
    <property type="match status" value="1"/>
</dbReference>
<gene>
    <name evidence="2" type="ORF">PITCH_A400044</name>
</gene>
<organism evidence="2">
    <name type="scientific">uncultured Desulfobacterium sp</name>
    <dbReference type="NCBI Taxonomy" id="201089"/>
    <lineage>
        <taxon>Bacteria</taxon>
        <taxon>Pseudomonadati</taxon>
        <taxon>Thermodesulfobacteriota</taxon>
        <taxon>Desulfobacteria</taxon>
        <taxon>Desulfobacterales</taxon>
        <taxon>Desulfobacteriaceae</taxon>
        <taxon>Desulfobacterium</taxon>
        <taxon>environmental samples</taxon>
    </lineage>
</organism>
<dbReference type="InterPro" id="IPR038740">
    <property type="entry name" value="BioF2-like_GNAT_dom"/>
</dbReference>
<dbReference type="Pfam" id="PF13480">
    <property type="entry name" value="Acetyltransf_6"/>
    <property type="match status" value="1"/>
</dbReference>
<dbReference type="InterPro" id="IPR016181">
    <property type="entry name" value="Acyl_CoA_acyltransferase"/>
</dbReference>
<dbReference type="InterPro" id="IPR050644">
    <property type="entry name" value="PG_Glycine_Bridge_Synth"/>
</dbReference>
<evidence type="ECO:0000313" key="2">
    <source>
        <dbReference type="EMBL" id="SPD75009.1"/>
    </source>
</evidence>
<accession>A0A445MZZ4</accession>
<dbReference type="PANTHER" id="PTHR36174">
    <property type="entry name" value="LIPID II:GLYCINE GLYCYLTRANSFERASE"/>
    <property type="match status" value="1"/>
</dbReference>